<evidence type="ECO:0000313" key="2">
    <source>
        <dbReference type="Proteomes" id="UP000299102"/>
    </source>
</evidence>
<organism evidence="1 2">
    <name type="scientific">Eumeta variegata</name>
    <name type="common">Bagworm moth</name>
    <name type="synonym">Eumeta japonica</name>
    <dbReference type="NCBI Taxonomy" id="151549"/>
    <lineage>
        <taxon>Eukaryota</taxon>
        <taxon>Metazoa</taxon>
        <taxon>Ecdysozoa</taxon>
        <taxon>Arthropoda</taxon>
        <taxon>Hexapoda</taxon>
        <taxon>Insecta</taxon>
        <taxon>Pterygota</taxon>
        <taxon>Neoptera</taxon>
        <taxon>Endopterygota</taxon>
        <taxon>Lepidoptera</taxon>
        <taxon>Glossata</taxon>
        <taxon>Ditrysia</taxon>
        <taxon>Tineoidea</taxon>
        <taxon>Psychidae</taxon>
        <taxon>Oiketicinae</taxon>
        <taxon>Eumeta</taxon>
    </lineage>
</organism>
<dbReference type="AlphaFoldDB" id="A0A4C1V7S8"/>
<evidence type="ECO:0000313" key="1">
    <source>
        <dbReference type="EMBL" id="GBP34362.1"/>
    </source>
</evidence>
<dbReference type="EMBL" id="BGZK01000287">
    <property type="protein sequence ID" value="GBP34362.1"/>
    <property type="molecule type" value="Genomic_DNA"/>
</dbReference>
<gene>
    <name evidence="1" type="ORF">EVAR_7414_1</name>
</gene>
<reference evidence="1 2" key="1">
    <citation type="journal article" date="2019" name="Commun. Biol.">
        <title>The bagworm genome reveals a unique fibroin gene that provides high tensile strength.</title>
        <authorList>
            <person name="Kono N."/>
            <person name="Nakamura H."/>
            <person name="Ohtoshi R."/>
            <person name="Tomita M."/>
            <person name="Numata K."/>
            <person name="Arakawa K."/>
        </authorList>
    </citation>
    <scope>NUCLEOTIDE SEQUENCE [LARGE SCALE GENOMIC DNA]</scope>
</reference>
<name>A0A4C1V7S8_EUMVA</name>
<proteinExistence type="predicted"/>
<keyword evidence="2" id="KW-1185">Reference proteome</keyword>
<accession>A0A4C1V7S8</accession>
<sequence length="100" mass="11331">MDELSDKYLLQPDYQVILASSAWKLKEMVSSFFTTLKNKQSEHHHLHETAHIVEWPASSHGEALRGWAGAGAEVSPYKTIPDSYAVKEPHGGYEYREAED</sequence>
<dbReference type="Proteomes" id="UP000299102">
    <property type="component" value="Unassembled WGS sequence"/>
</dbReference>
<comment type="caution">
    <text evidence="1">The sequence shown here is derived from an EMBL/GenBank/DDBJ whole genome shotgun (WGS) entry which is preliminary data.</text>
</comment>
<dbReference type="OrthoDB" id="10014409at2759"/>
<protein>
    <submittedName>
        <fullName evidence="1">Uncharacterized protein</fullName>
    </submittedName>
</protein>